<evidence type="ECO:0000313" key="1">
    <source>
        <dbReference type="EMBL" id="GIH08113.1"/>
    </source>
</evidence>
<gene>
    <name evidence="1" type="ORF">Rhe02_61800</name>
</gene>
<keyword evidence="2" id="KW-1185">Reference proteome</keyword>
<evidence type="ECO:0000313" key="2">
    <source>
        <dbReference type="Proteomes" id="UP000612899"/>
    </source>
</evidence>
<dbReference type="Proteomes" id="UP000612899">
    <property type="component" value="Unassembled WGS sequence"/>
</dbReference>
<name>A0A8J3VJL3_9ACTN</name>
<accession>A0A8J3VJL3</accession>
<dbReference type="EMBL" id="BONY01000045">
    <property type="protein sequence ID" value="GIH08113.1"/>
    <property type="molecule type" value="Genomic_DNA"/>
</dbReference>
<dbReference type="AlphaFoldDB" id="A0A8J3VJL3"/>
<proteinExistence type="predicted"/>
<organism evidence="1 2">
    <name type="scientific">Rhizocola hellebori</name>
    <dbReference type="NCBI Taxonomy" id="1392758"/>
    <lineage>
        <taxon>Bacteria</taxon>
        <taxon>Bacillati</taxon>
        <taxon>Actinomycetota</taxon>
        <taxon>Actinomycetes</taxon>
        <taxon>Micromonosporales</taxon>
        <taxon>Micromonosporaceae</taxon>
        <taxon>Rhizocola</taxon>
    </lineage>
</organism>
<sequence>MLARMSVVTFFEFVSKPDACLLYHSDGTWKIVAAHCLKQEKLTNRVNMRRVRDQRSQVALWKQMGEPRRQSKPLAGPPTGTPLFEYLAKDRPINSSPIGRICFESRNLVAVE</sequence>
<protein>
    <submittedName>
        <fullName evidence="1">Uncharacterized protein</fullName>
    </submittedName>
</protein>
<reference evidence="1" key="1">
    <citation type="submission" date="2021-01" db="EMBL/GenBank/DDBJ databases">
        <title>Whole genome shotgun sequence of Rhizocola hellebori NBRC 109834.</title>
        <authorList>
            <person name="Komaki H."/>
            <person name="Tamura T."/>
        </authorList>
    </citation>
    <scope>NUCLEOTIDE SEQUENCE</scope>
    <source>
        <strain evidence="1">NBRC 109834</strain>
    </source>
</reference>
<comment type="caution">
    <text evidence="1">The sequence shown here is derived from an EMBL/GenBank/DDBJ whole genome shotgun (WGS) entry which is preliminary data.</text>
</comment>